<dbReference type="RefSeq" id="WP_147740725.1">
    <property type="nucleotide sequence ID" value="NZ_VRUR01000001.1"/>
</dbReference>
<sequence length="164" mass="19096">MEDIEYTSYRTTKRKLYELIKPFNYRVFTDLINPIISANRGLDITQAKWAIKLQSREVLLFLEQTGITIRNFGVDIQIDKKQISKKEIKGLIPEITNEEIEKTLNPIISCQRGAYISDPKWVRYVSMDELRMFLLKIGEPIQGVSNQIIELVDSSEKPVVYELI</sequence>
<accession>A0A5C8V587</accession>
<gene>
    <name evidence="1" type="ORF">FVB32_00985</name>
</gene>
<dbReference type="AlphaFoldDB" id="A0A5C8V587"/>
<name>A0A5C8V587_9FLAO</name>
<proteinExistence type="predicted"/>
<keyword evidence="2" id="KW-1185">Reference proteome</keyword>
<dbReference type="EMBL" id="VRUR01000001">
    <property type="protein sequence ID" value="TXN36892.1"/>
    <property type="molecule type" value="Genomic_DNA"/>
</dbReference>
<protein>
    <submittedName>
        <fullName evidence="1">Uncharacterized protein</fullName>
    </submittedName>
</protein>
<dbReference type="Proteomes" id="UP000321456">
    <property type="component" value="Unassembled WGS sequence"/>
</dbReference>
<evidence type="ECO:0000313" key="1">
    <source>
        <dbReference type="EMBL" id="TXN36892.1"/>
    </source>
</evidence>
<reference evidence="1 2" key="1">
    <citation type="submission" date="2019-08" db="EMBL/GenBank/DDBJ databases">
        <title>Professor.</title>
        <authorList>
            <person name="Park J.S."/>
        </authorList>
    </citation>
    <scope>NUCLEOTIDE SEQUENCE [LARGE SCALE GENOMIC DNA]</scope>
    <source>
        <strain evidence="1 2">176CP5-101</strain>
    </source>
</reference>
<comment type="caution">
    <text evidence="1">The sequence shown here is derived from an EMBL/GenBank/DDBJ whole genome shotgun (WGS) entry which is preliminary data.</text>
</comment>
<organism evidence="1 2">
    <name type="scientific">Flagellimonas hymeniacidonis</name>
    <dbReference type="NCBI Taxonomy" id="2603628"/>
    <lineage>
        <taxon>Bacteria</taxon>
        <taxon>Pseudomonadati</taxon>
        <taxon>Bacteroidota</taxon>
        <taxon>Flavobacteriia</taxon>
        <taxon>Flavobacteriales</taxon>
        <taxon>Flavobacteriaceae</taxon>
        <taxon>Flagellimonas</taxon>
    </lineage>
</organism>
<evidence type="ECO:0000313" key="2">
    <source>
        <dbReference type="Proteomes" id="UP000321456"/>
    </source>
</evidence>